<evidence type="ECO:0000313" key="1">
    <source>
        <dbReference type="EMBL" id="MBB4173766.1"/>
    </source>
</evidence>
<dbReference type="Proteomes" id="UP000565745">
    <property type="component" value="Unassembled WGS sequence"/>
</dbReference>
<comment type="caution">
    <text evidence="1">The sequence shown here is derived from an EMBL/GenBank/DDBJ whole genome shotgun (WGS) entry which is preliminary data.</text>
</comment>
<dbReference type="GO" id="GO:0016787">
    <property type="term" value="F:hydrolase activity"/>
    <property type="evidence" value="ECO:0007669"/>
    <property type="project" value="UniProtKB-KW"/>
</dbReference>
<accession>A0A7W6M960</accession>
<dbReference type="Gene3D" id="3.10.129.10">
    <property type="entry name" value="Hotdog Thioesterase"/>
    <property type="match status" value="1"/>
</dbReference>
<dbReference type="Pfam" id="PF13279">
    <property type="entry name" value="4HBT_2"/>
    <property type="match status" value="1"/>
</dbReference>
<proteinExistence type="predicted"/>
<dbReference type="AlphaFoldDB" id="A0A7W6M960"/>
<dbReference type="CDD" id="cd00586">
    <property type="entry name" value="4HBT"/>
    <property type="match status" value="1"/>
</dbReference>
<protein>
    <submittedName>
        <fullName evidence="1">Acyl-CoA thioester hydrolase</fullName>
        <ecNumber evidence="1">3.1.2.-</ecNumber>
    </submittedName>
</protein>
<reference evidence="1 2" key="1">
    <citation type="submission" date="2020-08" db="EMBL/GenBank/DDBJ databases">
        <title>Genomic Encyclopedia of Type Strains, Phase IV (KMG-IV): sequencing the most valuable type-strain genomes for metagenomic binning, comparative biology and taxonomic classification.</title>
        <authorList>
            <person name="Goeker M."/>
        </authorList>
    </citation>
    <scope>NUCLEOTIDE SEQUENCE [LARGE SCALE GENOMIC DNA]</scope>
    <source>
        <strain evidence="1 2">DSM 101015</strain>
    </source>
</reference>
<gene>
    <name evidence="1" type="ORF">GGR93_001539</name>
</gene>
<dbReference type="EC" id="3.1.2.-" evidence="1"/>
<dbReference type="RefSeq" id="WP_025057412.1">
    <property type="nucleotide sequence ID" value="NZ_JACIFU010000002.1"/>
</dbReference>
<keyword evidence="2" id="KW-1185">Reference proteome</keyword>
<organism evidence="1 2">
    <name type="scientific">Sulfitobacter noctilucicola</name>
    <dbReference type="NCBI Taxonomy" id="1342301"/>
    <lineage>
        <taxon>Bacteria</taxon>
        <taxon>Pseudomonadati</taxon>
        <taxon>Pseudomonadota</taxon>
        <taxon>Alphaproteobacteria</taxon>
        <taxon>Rhodobacterales</taxon>
        <taxon>Roseobacteraceae</taxon>
        <taxon>Sulfitobacter</taxon>
    </lineage>
</organism>
<dbReference type="SUPFAM" id="SSF54637">
    <property type="entry name" value="Thioesterase/thiol ester dehydrase-isomerase"/>
    <property type="match status" value="1"/>
</dbReference>
<dbReference type="EMBL" id="JACIFU010000002">
    <property type="protein sequence ID" value="MBB4173766.1"/>
    <property type="molecule type" value="Genomic_DNA"/>
</dbReference>
<dbReference type="OrthoDB" id="9801517at2"/>
<name>A0A7W6M960_9RHOB</name>
<sequence>MSLVYLTPLSPSQQAVEGIDPVQPLAIADRVRYSELDVLNHVNNKVYMEWFERLRVLYGQAWGITNLGNDGRTPRTVIRSGSIHFREEIKMDSDYIATCRCTAFRTTSYTLAQQIWSGGTLRATFDCVMVLLDAQSPTKVPIPQAMRDRFEIIDGASFEG</sequence>
<evidence type="ECO:0000313" key="2">
    <source>
        <dbReference type="Proteomes" id="UP000565745"/>
    </source>
</evidence>
<dbReference type="InterPro" id="IPR029069">
    <property type="entry name" value="HotDog_dom_sf"/>
</dbReference>
<keyword evidence="1" id="KW-0378">Hydrolase</keyword>